<evidence type="ECO:0000256" key="1">
    <source>
        <dbReference type="ARBA" id="ARBA00022723"/>
    </source>
</evidence>
<accession>A0A1Y1KFR5</accession>
<keyword evidence="9" id="KW-1185">Reference proteome</keyword>
<feature type="domain" description="AN1-type" evidence="6">
    <location>
        <begin position="94"/>
        <end position="142"/>
    </location>
</feature>
<dbReference type="FunCoup" id="A0A1Y1KFR5">
    <property type="interactions" value="1451"/>
</dbReference>
<dbReference type="Pfam" id="PF25403">
    <property type="entry name" value="zf-C2H2_ZFAND2"/>
    <property type="match status" value="1"/>
</dbReference>
<evidence type="ECO:0000313" key="9">
    <source>
        <dbReference type="Proteomes" id="UP000327044"/>
    </source>
</evidence>
<keyword evidence="3 5" id="KW-0863">Zinc-finger</keyword>
<evidence type="ECO:0000256" key="5">
    <source>
        <dbReference type="PROSITE-ProRule" id="PRU00449"/>
    </source>
</evidence>
<organism evidence="7">
    <name type="scientific">Photinus pyralis</name>
    <name type="common">Common eastern firefly</name>
    <name type="synonym">Lampyris pyralis</name>
    <dbReference type="NCBI Taxonomy" id="7054"/>
    <lineage>
        <taxon>Eukaryota</taxon>
        <taxon>Metazoa</taxon>
        <taxon>Ecdysozoa</taxon>
        <taxon>Arthropoda</taxon>
        <taxon>Hexapoda</taxon>
        <taxon>Insecta</taxon>
        <taxon>Pterygota</taxon>
        <taxon>Neoptera</taxon>
        <taxon>Endopterygota</taxon>
        <taxon>Coleoptera</taxon>
        <taxon>Polyphaga</taxon>
        <taxon>Elateriformia</taxon>
        <taxon>Elateroidea</taxon>
        <taxon>Lampyridae</taxon>
        <taxon>Lampyrinae</taxon>
        <taxon>Photinus</taxon>
    </lineage>
</organism>
<feature type="domain" description="AN1-type" evidence="6">
    <location>
        <begin position="4"/>
        <end position="52"/>
    </location>
</feature>
<keyword evidence="4" id="KW-0862">Zinc</keyword>
<evidence type="ECO:0000259" key="6">
    <source>
        <dbReference type="PROSITE" id="PS51039"/>
    </source>
</evidence>
<evidence type="ECO:0000313" key="8">
    <source>
        <dbReference type="EMBL" id="KAB0796521.1"/>
    </source>
</evidence>
<dbReference type="EMBL" id="GEZM01084996">
    <property type="protein sequence ID" value="JAV60329.1"/>
    <property type="molecule type" value="Transcribed_RNA"/>
</dbReference>
<dbReference type="InterPro" id="IPR057357">
    <property type="entry name" value="Znf-C2H2_ZFAND2A/B"/>
</dbReference>
<evidence type="ECO:0000256" key="2">
    <source>
        <dbReference type="ARBA" id="ARBA00022737"/>
    </source>
</evidence>
<dbReference type="PANTHER" id="PTHR14677">
    <property type="entry name" value="ARSENITE INDUCUBLE RNA ASSOCIATED PROTEIN AIP-1-RELATED"/>
    <property type="match status" value="1"/>
</dbReference>
<proteinExistence type="predicted"/>
<reference evidence="8" key="3">
    <citation type="submission" date="2019-08" db="EMBL/GenBank/DDBJ databases">
        <authorList>
            <consortium name="Photinus pyralis genome working group"/>
            <person name="Fallon T.R."/>
            <person name="Sander Lower S.E."/>
            <person name="Weng J.-K."/>
        </authorList>
    </citation>
    <scope>NUCLEOTIDE SEQUENCE</scope>
    <source>
        <strain evidence="8">1611_PpyrPB1</strain>
        <tissue evidence="8">Whole body</tissue>
    </source>
</reference>
<dbReference type="InParanoid" id="A0A1Y1KFR5"/>
<reference evidence="8 9" key="2">
    <citation type="journal article" date="2018" name="Elife">
        <title>Firefly genomes illuminate parallel origins of bioluminescence in beetles.</title>
        <authorList>
            <person name="Fallon T.R."/>
            <person name="Lower S.E."/>
            <person name="Chang C.H."/>
            <person name="Bessho-Uehara M."/>
            <person name="Martin G.J."/>
            <person name="Bewick A.J."/>
            <person name="Behringer M."/>
            <person name="Debat H.J."/>
            <person name="Wong I."/>
            <person name="Day J.C."/>
            <person name="Suvorov A."/>
            <person name="Silva C.J."/>
            <person name="Stanger-Hall K.F."/>
            <person name="Hall D.W."/>
            <person name="Schmitz R.J."/>
            <person name="Nelson D.R."/>
            <person name="Lewis S.M."/>
            <person name="Shigenobu S."/>
            <person name="Bybee S.M."/>
            <person name="Larracuente A.M."/>
            <person name="Oba Y."/>
            <person name="Weng J.K."/>
        </authorList>
    </citation>
    <scope>NUCLEOTIDE SEQUENCE [LARGE SCALE GENOMIC DNA]</scope>
    <source>
        <strain evidence="8">1611_PpyrPB1</strain>
        <tissue evidence="8">Whole body</tissue>
    </source>
</reference>
<dbReference type="AlphaFoldDB" id="A0A1Y1KFR5"/>
<dbReference type="GO" id="GO:0043161">
    <property type="term" value="P:proteasome-mediated ubiquitin-dependent protein catabolic process"/>
    <property type="evidence" value="ECO:0007669"/>
    <property type="project" value="TreeGrafter"/>
</dbReference>
<dbReference type="GO" id="GO:0045047">
    <property type="term" value="P:protein targeting to ER"/>
    <property type="evidence" value="ECO:0007669"/>
    <property type="project" value="TreeGrafter"/>
</dbReference>
<dbReference type="GO" id="GO:0008270">
    <property type="term" value="F:zinc ion binding"/>
    <property type="evidence" value="ECO:0007669"/>
    <property type="project" value="UniProtKB-KW"/>
</dbReference>
<dbReference type="PANTHER" id="PTHR14677:SF20">
    <property type="entry name" value="ZINC FINGER AN1-TYPE CONTAINING 2A-RELATED"/>
    <property type="match status" value="1"/>
</dbReference>
<evidence type="ECO:0000256" key="3">
    <source>
        <dbReference type="ARBA" id="ARBA00022771"/>
    </source>
</evidence>
<reference evidence="7" key="1">
    <citation type="journal article" date="2016" name="Sci. Rep.">
        <title>Molecular characterization of firefly nuptial gifts: a multi-omics approach sheds light on postcopulatory sexual selection.</title>
        <authorList>
            <person name="Al-Wathiqui N."/>
            <person name="Fallon T.R."/>
            <person name="South A."/>
            <person name="Weng J.K."/>
            <person name="Lewis S.M."/>
        </authorList>
    </citation>
    <scope>NUCLEOTIDE SEQUENCE</scope>
</reference>
<dbReference type="EMBL" id="VVIM01000007">
    <property type="protein sequence ID" value="KAB0796521.1"/>
    <property type="molecule type" value="Genomic_DNA"/>
</dbReference>
<dbReference type="Proteomes" id="UP000327044">
    <property type="component" value="Unassembled WGS sequence"/>
</dbReference>
<dbReference type="InterPro" id="IPR003903">
    <property type="entry name" value="UIM_dom"/>
</dbReference>
<dbReference type="InterPro" id="IPR000058">
    <property type="entry name" value="Znf_AN1"/>
</dbReference>
<dbReference type="Pfam" id="PF02809">
    <property type="entry name" value="UIM"/>
    <property type="match status" value="1"/>
</dbReference>
<dbReference type="SMART" id="SM00154">
    <property type="entry name" value="ZnF_AN1"/>
    <property type="match status" value="2"/>
</dbReference>
<evidence type="ECO:0000313" key="7">
    <source>
        <dbReference type="EMBL" id="JAV60329.1"/>
    </source>
</evidence>
<dbReference type="FunFam" id="4.10.1110.10:FF:000003">
    <property type="entry name" value="AN1-type zinc finger protein 2B isoform X1"/>
    <property type="match status" value="1"/>
</dbReference>
<protein>
    <recommendedName>
        <fullName evidence="6">AN1-type domain-containing protein</fullName>
    </recommendedName>
</protein>
<gene>
    <name evidence="8" type="ORF">PPYR_10582</name>
</gene>
<dbReference type="SUPFAM" id="SSF118310">
    <property type="entry name" value="AN1-like Zinc finger"/>
    <property type="match status" value="2"/>
</dbReference>
<name>A0A1Y1KFR5_PHOPY</name>
<dbReference type="GO" id="GO:0005783">
    <property type="term" value="C:endoplasmic reticulum"/>
    <property type="evidence" value="ECO:0007669"/>
    <property type="project" value="TreeGrafter"/>
</dbReference>
<dbReference type="EMBL" id="GEZM01084997">
    <property type="protein sequence ID" value="JAV60328.1"/>
    <property type="molecule type" value="Transcribed_RNA"/>
</dbReference>
<keyword evidence="1" id="KW-0479">Metal-binding</keyword>
<evidence type="ECO:0000256" key="4">
    <source>
        <dbReference type="ARBA" id="ARBA00022833"/>
    </source>
</evidence>
<dbReference type="Gene3D" id="4.10.1110.10">
    <property type="entry name" value="AN1-like Zinc finger"/>
    <property type="match status" value="2"/>
</dbReference>
<dbReference type="Pfam" id="PF01428">
    <property type="entry name" value="zf-AN1"/>
    <property type="match status" value="2"/>
</dbReference>
<keyword evidence="2" id="KW-0677">Repeat</keyword>
<dbReference type="InterPro" id="IPR035896">
    <property type="entry name" value="AN1-like_Znf"/>
</dbReference>
<dbReference type="OrthoDB" id="431929at2759"/>
<dbReference type="PROSITE" id="PS51039">
    <property type="entry name" value="ZF_AN1"/>
    <property type="match status" value="2"/>
</dbReference>
<sequence length="228" mass="25603">MEFPDLGKHCSVSTCNKLDFLPIRCDACNKIFCDEHYQYSIHNCTNAYKKNNQVPVCPLCNIPIPIQRGQLPDLAVSNHIDSDCQSDPAKQKRKVFTNKCSFKSCKTKEVVPIVCDECTYNYCLKHRHMADHNCQGKLAAMRKRNLEASLARQKQNSATPTTFTNVQGNMSDDEALARALALSMQETSLNSKVKQEELDLALARQLQATDSQTVVGGSRQNRDRCNVS</sequence>
<dbReference type="PROSITE" id="PS50330">
    <property type="entry name" value="UIM"/>
    <property type="match status" value="1"/>
</dbReference>